<dbReference type="Proteomes" id="UP001196413">
    <property type="component" value="Unassembled WGS sequence"/>
</dbReference>
<evidence type="ECO:0000313" key="2">
    <source>
        <dbReference type="Proteomes" id="UP001196413"/>
    </source>
</evidence>
<proteinExistence type="predicted"/>
<keyword evidence="2" id="KW-1185">Reference proteome</keyword>
<dbReference type="EMBL" id="JAHQIW010000051">
    <property type="protein sequence ID" value="KAJ1345674.1"/>
    <property type="molecule type" value="Genomic_DNA"/>
</dbReference>
<accession>A0AAD5MKD9</accession>
<protein>
    <submittedName>
        <fullName evidence="1">Uncharacterized protein</fullName>
    </submittedName>
</protein>
<reference evidence="1" key="1">
    <citation type="submission" date="2021-06" db="EMBL/GenBank/DDBJ databases">
        <title>Parelaphostrongylus tenuis whole genome reference sequence.</title>
        <authorList>
            <person name="Garwood T.J."/>
            <person name="Larsen P.A."/>
            <person name="Fountain-Jones N.M."/>
            <person name="Garbe J.R."/>
            <person name="Macchietto M.G."/>
            <person name="Kania S.A."/>
            <person name="Gerhold R.W."/>
            <person name="Richards J.E."/>
            <person name="Wolf T.M."/>
        </authorList>
    </citation>
    <scope>NUCLEOTIDE SEQUENCE</scope>
    <source>
        <strain evidence="1">MNPRO001-30</strain>
        <tissue evidence="1">Meninges</tissue>
    </source>
</reference>
<sequence>MNPLLLKAEVSRLIETCCKPVRPTMLSDIVSNWTVAISNSTSTLSPNHFTSRQCKAARCQKEEVDRFGLGALGSSAVFVRSVSVRFPSLQTLEH</sequence>
<gene>
    <name evidence="1" type="ORF">KIN20_000263</name>
</gene>
<dbReference type="AlphaFoldDB" id="A0AAD5MKD9"/>
<organism evidence="1 2">
    <name type="scientific">Parelaphostrongylus tenuis</name>
    <name type="common">Meningeal worm</name>
    <dbReference type="NCBI Taxonomy" id="148309"/>
    <lineage>
        <taxon>Eukaryota</taxon>
        <taxon>Metazoa</taxon>
        <taxon>Ecdysozoa</taxon>
        <taxon>Nematoda</taxon>
        <taxon>Chromadorea</taxon>
        <taxon>Rhabditida</taxon>
        <taxon>Rhabditina</taxon>
        <taxon>Rhabditomorpha</taxon>
        <taxon>Strongyloidea</taxon>
        <taxon>Metastrongylidae</taxon>
        <taxon>Parelaphostrongylus</taxon>
    </lineage>
</organism>
<name>A0AAD5MKD9_PARTN</name>
<evidence type="ECO:0000313" key="1">
    <source>
        <dbReference type="EMBL" id="KAJ1345674.1"/>
    </source>
</evidence>
<comment type="caution">
    <text evidence="1">The sequence shown here is derived from an EMBL/GenBank/DDBJ whole genome shotgun (WGS) entry which is preliminary data.</text>
</comment>